<dbReference type="PROSITE" id="PS51257">
    <property type="entry name" value="PROKAR_LIPOPROTEIN"/>
    <property type="match status" value="1"/>
</dbReference>
<evidence type="ECO:0000256" key="1">
    <source>
        <dbReference type="SAM" id="SignalP"/>
    </source>
</evidence>
<comment type="caution">
    <text evidence="2">The sequence shown here is derived from an EMBL/GenBank/DDBJ whole genome shotgun (WGS) entry which is preliminary data.</text>
</comment>
<evidence type="ECO:0008006" key="4">
    <source>
        <dbReference type="Google" id="ProtNLM"/>
    </source>
</evidence>
<proteinExistence type="predicted"/>
<dbReference type="Proteomes" id="UP000619761">
    <property type="component" value="Unassembled WGS sequence"/>
</dbReference>
<dbReference type="EMBL" id="BMYZ01000003">
    <property type="protein sequence ID" value="GGY85130.1"/>
    <property type="molecule type" value="Genomic_DNA"/>
</dbReference>
<keyword evidence="1" id="KW-0732">Signal</keyword>
<protein>
    <recommendedName>
        <fullName evidence="4">PEP-CTERM protein-sorting domain-containing protein</fullName>
    </recommendedName>
</protein>
<reference evidence="3" key="1">
    <citation type="journal article" date="2019" name="Int. J. Syst. Evol. Microbiol.">
        <title>The Global Catalogue of Microorganisms (GCM) 10K type strain sequencing project: providing services to taxonomists for standard genome sequencing and annotation.</title>
        <authorList>
            <consortium name="The Broad Institute Genomics Platform"/>
            <consortium name="The Broad Institute Genome Sequencing Center for Infectious Disease"/>
            <person name="Wu L."/>
            <person name="Ma J."/>
        </authorList>
    </citation>
    <scope>NUCLEOTIDE SEQUENCE [LARGE SCALE GENOMIC DNA]</scope>
    <source>
        <strain evidence="3">KCTC 32239</strain>
    </source>
</reference>
<dbReference type="InterPro" id="IPR013424">
    <property type="entry name" value="Ice-binding_C"/>
</dbReference>
<organism evidence="2 3">
    <name type="scientific">Cellvibrio zantedeschiae</name>
    <dbReference type="NCBI Taxonomy" id="1237077"/>
    <lineage>
        <taxon>Bacteria</taxon>
        <taxon>Pseudomonadati</taxon>
        <taxon>Pseudomonadota</taxon>
        <taxon>Gammaproteobacteria</taxon>
        <taxon>Cellvibrionales</taxon>
        <taxon>Cellvibrionaceae</taxon>
        <taxon>Cellvibrio</taxon>
    </lineage>
</organism>
<keyword evidence="3" id="KW-1185">Reference proteome</keyword>
<gene>
    <name evidence="2" type="ORF">GCM10011613_32800</name>
</gene>
<name>A0ABQ3BDC8_9GAMM</name>
<sequence>MSKKIGFIASVLFSCTALTANAASIPYNLVGTEAPANSFIATATGQLTAYFYATEAAYNSEIGVRVNGVSTGVYGLWNHGSAYADSIVLGNVNAGDLLEFELRVLTTSTSWYSTATNNADGKNHTYTASFAGDAWIPAGRYIAFEDLPSLGDFDYDDHQFVVTNVALPEPTGLGLLGIGLITLGLMRRRKSNTAN</sequence>
<feature type="signal peptide" evidence="1">
    <location>
        <begin position="1"/>
        <end position="22"/>
    </location>
</feature>
<accession>A0ABQ3BDC8</accession>
<evidence type="ECO:0000313" key="2">
    <source>
        <dbReference type="EMBL" id="GGY85130.1"/>
    </source>
</evidence>
<feature type="chain" id="PRO_5047085972" description="PEP-CTERM protein-sorting domain-containing protein" evidence="1">
    <location>
        <begin position="23"/>
        <end position="195"/>
    </location>
</feature>
<dbReference type="NCBIfam" id="TIGR02595">
    <property type="entry name" value="PEP_CTERM"/>
    <property type="match status" value="1"/>
</dbReference>
<evidence type="ECO:0000313" key="3">
    <source>
        <dbReference type="Proteomes" id="UP000619761"/>
    </source>
</evidence>